<evidence type="ECO:0000313" key="1">
    <source>
        <dbReference type="EMBL" id="VDM29344.1"/>
    </source>
</evidence>
<dbReference type="EMBL" id="UYWY01004853">
    <property type="protein sequence ID" value="VDM29344.1"/>
    <property type="molecule type" value="Genomic_DNA"/>
</dbReference>
<gene>
    <name evidence="1" type="ORF">TCNE_LOCUS3627</name>
</gene>
<protein>
    <submittedName>
        <fullName evidence="1">Uncharacterized protein</fullName>
    </submittedName>
</protein>
<organism evidence="1">
    <name type="scientific">Toxocara canis</name>
    <name type="common">Canine roundworm</name>
    <dbReference type="NCBI Taxonomy" id="6265"/>
    <lineage>
        <taxon>Eukaryota</taxon>
        <taxon>Metazoa</taxon>
        <taxon>Ecdysozoa</taxon>
        <taxon>Nematoda</taxon>
        <taxon>Chromadorea</taxon>
        <taxon>Rhabditida</taxon>
        <taxon>Spirurina</taxon>
        <taxon>Ascaridomorpha</taxon>
        <taxon>Ascaridoidea</taxon>
        <taxon>Toxocaridae</taxon>
        <taxon>Toxocara</taxon>
    </lineage>
</organism>
<proteinExistence type="predicted"/>
<sequence>MTNSEIMQVISREEIHCSPTAENEDRMARIAVELPKHLSQRVLICCWGFLFCLEKIRSDVWPLAQFKRRKIKITNANDEFFRNCSP</sequence>
<name>A0A3P7FK53_TOXCA</name>
<dbReference type="AlphaFoldDB" id="A0A3P7FK53"/>
<accession>A0A3P7FK53</accession>
<reference evidence="1" key="1">
    <citation type="submission" date="2018-11" db="EMBL/GenBank/DDBJ databases">
        <authorList>
            <consortium name="Pathogen Informatics"/>
        </authorList>
    </citation>
    <scope>NUCLEOTIDE SEQUENCE [LARGE SCALE GENOMIC DNA]</scope>
</reference>